<dbReference type="EMBL" id="CP126980">
    <property type="protein sequence ID" value="WIN01031.1"/>
    <property type="molecule type" value="Genomic_DNA"/>
</dbReference>
<sequence length="51" mass="5307">MLLDADELLAVVDELDAAEAAAGVLSGFFAAESPEPADFSALTVPDRESLR</sequence>
<keyword evidence="2" id="KW-1185">Reference proteome</keyword>
<dbReference type="Proteomes" id="UP001240150">
    <property type="component" value="Chromosome"/>
</dbReference>
<accession>A0ABY8WVD2</accession>
<evidence type="ECO:0000313" key="1">
    <source>
        <dbReference type="EMBL" id="WIN01031.1"/>
    </source>
</evidence>
<organism evidence="1 2">
    <name type="scientific">Actinoplanes oblitus</name>
    <dbReference type="NCBI Taxonomy" id="3040509"/>
    <lineage>
        <taxon>Bacteria</taxon>
        <taxon>Bacillati</taxon>
        <taxon>Actinomycetota</taxon>
        <taxon>Actinomycetes</taxon>
        <taxon>Micromonosporales</taxon>
        <taxon>Micromonosporaceae</taxon>
        <taxon>Actinoplanes</taxon>
    </lineage>
</organism>
<evidence type="ECO:0008006" key="3">
    <source>
        <dbReference type="Google" id="ProtNLM"/>
    </source>
</evidence>
<proteinExistence type="predicted"/>
<dbReference type="RefSeq" id="WP_284922555.1">
    <property type="nucleotide sequence ID" value="NZ_CP126980.1"/>
</dbReference>
<gene>
    <name evidence="1" type="ORF">ACTOB_008152</name>
</gene>
<name>A0ABY8WVD2_9ACTN</name>
<evidence type="ECO:0000313" key="2">
    <source>
        <dbReference type="Proteomes" id="UP001240150"/>
    </source>
</evidence>
<protein>
    <recommendedName>
        <fullName evidence="3">FXSXX-COOH protein</fullName>
    </recommendedName>
</protein>
<reference evidence="1 2" key="1">
    <citation type="submission" date="2023-06" db="EMBL/GenBank/DDBJ databases">
        <authorList>
            <person name="Yushchuk O."/>
            <person name="Binda E."/>
            <person name="Ruckert-Reed C."/>
            <person name="Fedorenko V."/>
            <person name="Kalinowski J."/>
            <person name="Marinelli F."/>
        </authorList>
    </citation>
    <scope>NUCLEOTIDE SEQUENCE [LARGE SCALE GENOMIC DNA]</scope>
    <source>
        <strain evidence="1 2">NRRL 3884</strain>
    </source>
</reference>